<organism evidence="3 4">
    <name type="scientific">Frankia nepalensis</name>
    <dbReference type="NCBI Taxonomy" id="1836974"/>
    <lineage>
        <taxon>Bacteria</taxon>
        <taxon>Bacillati</taxon>
        <taxon>Actinomycetota</taxon>
        <taxon>Actinomycetes</taxon>
        <taxon>Frankiales</taxon>
        <taxon>Frankiaceae</taxon>
        <taxon>Frankia</taxon>
    </lineage>
</organism>
<dbReference type="AlphaFoldDB" id="A0A937RMD0"/>
<accession>A0A937RMD0</accession>
<name>A0A937RMD0_9ACTN</name>
<proteinExistence type="predicted"/>
<evidence type="ECO:0000313" key="4">
    <source>
        <dbReference type="Proteomes" id="UP000604475"/>
    </source>
</evidence>
<keyword evidence="4" id="KW-1185">Reference proteome</keyword>
<protein>
    <submittedName>
        <fullName evidence="3">EAL domain-containing protein</fullName>
    </submittedName>
</protein>
<dbReference type="InterPro" id="IPR050706">
    <property type="entry name" value="Cyclic-di-GMP_PDE-like"/>
</dbReference>
<dbReference type="CDD" id="cd01948">
    <property type="entry name" value="EAL"/>
    <property type="match status" value="1"/>
</dbReference>
<dbReference type="SUPFAM" id="SSF55781">
    <property type="entry name" value="GAF domain-like"/>
    <property type="match status" value="1"/>
</dbReference>
<dbReference type="RefSeq" id="WP_203003166.1">
    <property type="nucleotide sequence ID" value="NZ_JADWYU010000186.1"/>
</dbReference>
<comment type="caution">
    <text evidence="3">The sequence shown here is derived from an EMBL/GenBank/DDBJ whole genome shotgun (WGS) entry which is preliminary data.</text>
</comment>
<dbReference type="EMBL" id="JAEACQ010000190">
    <property type="protein sequence ID" value="MBL7628541.1"/>
    <property type="molecule type" value="Genomic_DNA"/>
</dbReference>
<gene>
    <name evidence="3" type="ORF">I7412_15550</name>
</gene>
<evidence type="ECO:0000256" key="1">
    <source>
        <dbReference type="SAM" id="MobiDB-lite"/>
    </source>
</evidence>
<reference evidence="3" key="1">
    <citation type="submission" date="2020-12" db="EMBL/GenBank/DDBJ databases">
        <title>Genomic characterization of non-nitrogen-fixing Frankia strains.</title>
        <authorList>
            <person name="Carlos-Shanley C."/>
            <person name="Guerra T."/>
            <person name="Hahn D."/>
        </authorList>
    </citation>
    <scope>NUCLEOTIDE SEQUENCE</scope>
    <source>
        <strain evidence="3">CN6</strain>
    </source>
</reference>
<dbReference type="GO" id="GO:0071111">
    <property type="term" value="F:cyclic-guanylate-specific phosphodiesterase activity"/>
    <property type="evidence" value="ECO:0007669"/>
    <property type="project" value="InterPro"/>
</dbReference>
<dbReference type="PANTHER" id="PTHR33121:SF70">
    <property type="entry name" value="SIGNALING PROTEIN YKOW"/>
    <property type="match status" value="1"/>
</dbReference>
<evidence type="ECO:0000313" key="3">
    <source>
        <dbReference type="EMBL" id="MBL7628541.1"/>
    </source>
</evidence>
<sequence length="409" mass="44829">MPTTFGPRARVIEPDRKVTDLLDVLRLHMDMDVAVLGMWDGDLLVVQVVAGDGRRFGLAPGTTLRHCRELCLDVENGLLPVLSCDVAKDPRVAKPTVLTRLRAGAYTVTTLTDPSGERYGLLFCMARRPRPSLQGRHHQFLCLTAAFLGDSLLDLRHMWEARSEVWSTISDLIDAGKPKIVYQPIVQLDTGEVAAVEALARFPARRGGKVRSTEEWFLDAHLVGLSTELETVAIKHALTALPRLADGMLLAINASCGTIAATLPDIILDLPGRDRLIIEITEHENCLTKPKAMRVIQHFRELGVRIAIDDTGTGYSGLEQLVRLRPDIIKVDHIFTRKLHRDPARRALAAGLVQLAREIDGTVVAEGIETTVERDAVISVGISHGQGFLLGRPAPTPPATPRLEAASRL</sequence>
<dbReference type="SUPFAM" id="SSF141868">
    <property type="entry name" value="EAL domain-like"/>
    <property type="match status" value="1"/>
</dbReference>
<dbReference type="Gene3D" id="3.20.20.450">
    <property type="entry name" value="EAL domain"/>
    <property type="match status" value="1"/>
</dbReference>
<dbReference type="InterPro" id="IPR001633">
    <property type="entry name" value="EAL_dom"/>
</dbReference>
<dbReference type="PROSITE" id="PS50883">
    <property type="entry name" value="EAL"/>
    <property type="match status" value="1"/>
</dbReference>
<dbReference type="Proteomes" id="UP000604475">
    <property type="component" value="Unassembled WGS sequence"/>
</dbReference>
<evidence type="ECO:0000259" key="2">
    <source>
        <dbReference type="PROSITE" id="PS50883"/>
    </source>
</evidence>
<dbReference type="Pfam" id="PF00563">
    <property type="entry name" value="EAL"/>
    <property type="match status" value="1"/>
</dbReference>
<dbReference type="InterPro" id="IPR035919">
    <property type="entry name" value="EAL_sf"/>
</dbReference>
<dbReference type="SMART" id="SM00052">
    <property type="entry name" value="EAL"/>
    <property type="match status" value="1"/>
</dbReference>
<dbReference type="PANTHER" id="PTHR33121">
    <property type="entry name" value="CYCLIC DI-GMP PHOSPHODIESTERASE PDEF"/>
    <property type="match status" value="1"/>
</dbReference>
<feature type="domain" description="EAL" evidence="2">
    <location>
        <begin position="162"/>
        <end position="407"/>
    </location>
</feature>
<feature type="region of interest" description="Disordered" evidence="1">
    <location>
        <begin position="389"/>
        <end position="409"/>
    </location>
</feature>